<dbReference type="InterPro" id="IPR001584">
    <property type="entry name" value="Integrase_cat-core"/>
</dbReference>
<dbReference type="InterPro" id="IPR012337">
    <property type="entry name" value="RNaseH-like_sf"/>
</dbReference>
<feature type="domain" description="Integrase catalytic" evidence="1">
    <location>
        <begin position="251"/>
        <end position="428"/>
    </location>
</feature>
<reference evidence="2 3" key="1">
    <citation type="journal article" date="2015" name="Genome Biol. Evol.">
        <title>Comparative Genomics of a Bacterivorous Green Alga Reveals Evolutionary Causalities and Consequences of Phago-Mixotrophic Mode of Nutrition.</title>
        <authorList>
            <person name="Burns J.A."/>
            <person name="Paasch A."/>
            <person name="Narechania A."/>
            <person name="Kim E."/>
        </authorList>
    </citation>
    <scope>NUCLEOTIDE SEQUENCE [LARGE SCALE GENOMIC DNA]</scope>
    <source>
        <strain evidence="2 3">PLY_AMNH</strain>
    </source>
</reference>
<dbReference type="AlphaFoldDB" id="A0AAE0GWJ7"/>
<dbReference type="GO" id="GO:0009007">
    <property type="term" value="F:site-specific DNA-methyltransferase (adenine-specific) activity"/>
    <property type="evidence" value="ECO:0007669"/>
    <property type="project" value="InterPro"/>
</dbReference>
<evidence type="ECO:0000313" key="3">
    <source>
        <dbReference type="Proteomes" id="UP001190700"/>
    </source>
</evidence>
<accession>A0AAE0GWJ7</accession>
<dbReference type="EMBL" id="LGRX02001785">
    <property type="protein sequence ID" value="KAK3285523.1"/>
    <property type="molecule type" value="Genomic_DNA"/>
</dbReference>
<dbReference type="InterPro" id="IPR039537">
    <property type="entry name" value="Retrotran_Ty1/copia-like"/>
</dbReference>
<protein>
    <recommendedName>
        <fullName evidence="1">Integrase catalytic domain-containing protein</fullName>
    </recommendedName>
</protein>
<name>A0AAE0GWJ7_9CHLO</name>
<dbReference type="PROSITE" id="PS50994">
    <property type="entry name" value="INTEGRASE"/>
    <property type="match status" value="1"/>
</dbReference>
<sequence>MSDSCDSIIYLDSGSDSDFGDDPLPSDTWAYGMYRTRGAHRVEMACGAHAGPARPRSTVGKSATKHIFNSVENFNSDPKACETFKHDGDQRDRFDWKFEDTEPHFTTHGPFFLELSASEDNHILDTYCTSSDTCFIKDWAGKRRYGNPPFDHDNILKCLQKALGDFDMDPANTKFMFVLPEWVTASWWHLTTHFSIVHEYPAGAKIFSAPMASCYNVANLEPCGEDPVWIEDTKLPVVVLFKDSQTVEQLDLEMPQHVRLAHIGDKSDTCGPFRISASGYRWFALFVDDSTTWICIYFLKHKSDYLEAFKLYLVEVKRLRSGMGFPEDYHTILHTDGDNTMIAGHTTAFCKERGIEQRHGSPYLHANQARVERSHRDVQAMAKALLLTSGFGVEMWPLAARHAVFILNRIFRKSLDWTSAYYLIYKKHADLSQLRIFGCLAYPFIEPTVREHKLSNRARELRYVGHSEVSSANLLYAHDSDKVVNSGMVTFSERLDKLGKVVTTWDPSAPVPLKTNFMATARDSPYRDPLPTLLETPFLEQGVYLPEDGDEVMAVVKGDSEEAMLCGRAVEPHAQAYCVVLLINFTVMDLPAGHDEVEALVQIKGARLMMKEEDVPAGVKLLDMSLILKMKLD</sequence>
<dbReference type="InterPro" id="IPR057670">
    <property type="entry name" value="SH3_retrovirus"/>
</dbReference>
<dbReference type="InterPro" id="IPR008593">
    <property type="entry name" value="Dam_MeTrfase"/>
</dbReference>
<dbReference type="GO" id="GO:0003677">
    <property type="term" value="F:DNA binding"/>
    <property type="evidence" value="ECO:0007669"/>
    <property type="project" value="InterPro"/>
</dbReference>
<dbReference type="Pfam" id="PF05869">
    <property type="entry name" value="Dam"/>
    <property type="match status" value="1"/>
</dbReference>
<dbReference type="PANTHER" id="PTHR42648:SF18">
    <property type="entry name" value="RETROTRANSPOSON, UNCLASSIFIED-LIKE PROTEIN"/>
    <property type="match status" value="1"/>
</dbReference>
<dbReference type="PANTHER" id="PTHR42648">
    <property type="entry name" value="TRANSPOSASE, PUTATIVE-RELATED"/>
    <property type="match status" value="1"/>
</dbReference>
<keyword evidence="3" id="KW-1185">Reference proteome</keyword>
<gene>
    <name evidence="2" type="ORF">CYMTET_6877</name>
</gene>
<organism evidence="2 3">
    <name type="scientific">Cymbomonas tetramitiformis</name>
    <dbReference type="NCBI Taxonomy" id="36881"/>
    <lineage>
        <taxon>Eukaryota</taxon>
        <taxon>Viridiplantae</taxon>
        <taxon>Chlorophyta</taxon>
        <taxon>Pyramimonadophyceae</taxon>
        <taxon>Pyramimonadales</taxon>
        <taxon>Pyramimonadaceae</taxon>
        <taxon>Cymbomonas</taxon>
    </lineage>
</organism>
<evidence type="ECO:0000313" key="2">
    <source>
        <dbReference type="EMBL" id="KAK3285523.1"/>
    </source>
</evidence>
<proteinExistence type="predicted"/>
<dbReference type="Pfam" id="PF25597">
    <property type="entry name" value="SH3_retrovirus"/>
    <property type="match status" value="1"/>
</dbReference>
<dbReference type="InterPro" id="IPR036397">
    <property type="entry name" value="RNaseH_sf"/>
</dbReference>
<dbReference type="Gene3D" id="3.30.420.10">
    <property type="entry name" value="Ribonuclease H-like superfamily/Ribonuclease H"/>
    <property type="match status" value="1"/>
</dbReference>
<dbReference type="GO" id="GO:0015074">
    <property type="term" value="P:DNA integration"/>
    <property type="evidence" value="ECO:0007669"/>
    <property type="project" value="InterPro"/>
</dbReference>
<comment type="caution">
    <text evidence="2">The sequence shown here is derived from an EMBL/GenBank/DDBJ whole genome shotgun (WGS) entry which is preliminary data.</text>
</comment>
<dbReference type="GO" id="GO:0009307">
    <property type="term" value="P:DNA restriction-modification system"/>
    <property type="evidence" value="ECO:0007669"/>
    <property type="project" value="InterPro"/>
</dbReference>
<dbReference type="Proteomes" id="UP001190700">
    <property type="component" value="Unassembled WGS sequence"/>
</dbReference>
<evidence type="ECO:0000259" key="1">
    <source>
        <dbReference type="PROSITE" id="PS50994"/>
    </source>
</evidence>
<dbReference type="SUPFAM" id="SSF53098">
    <property type="entry name" value="Ribonuclease H-like"/>
    <property type="match status" value="1"/>
</dbReference>